<accession>A0ACC2QNJ0</accession>
<dbReference type="Proteomes" id="UP001231649">
    <property type="component" value="Chromosome 19"/>
</dbReference>
<comment type="caution">
    <text evidence="1">The sequence shown here is derived from an EMBL/GenBank/DDBJ whole genome shotgun (WGS) entry which is preliminary data.</text>
</comment>
<keyword evidence="2" id="KW-1185">Reference proteome</keyword>
<sequence length="237" mass="26630">MLLISLTVAAFLTLVSSPCDGTPEPTKLPVPEAPASPRGEVHVFPRRANDDTITYNVGDTSYVNLWDKLLYPLTNGESTEEQQGYTYNTYYNIPSTVNFHDIYSNSLALLAEDPVLTTSKDDEPLTTLKDDPAFHLKTINTEFVEFHPKTLTVPPVTTPSPMYPLNASYVKTDPENTTTTSTSTTTEEPDEVNVEVIPIKKEDYQRGLLDLLFPAARVRTFKSVFDTFRRLMSHTFR</sequence>
<gene>
    <name evidence="1" type="ORF">PYW08_006386</name>
</gene>
<dbReference type="EMBL" id="CM056795">
    <property type="protein sequence ID" value="KAJ8720921.1"/>
    <property type="molecule type" value="Genomic_DNA"/>
</dbReference>
<evidence type="ECO:0000313" key="2">
    <source>
        <dbReference type="Proteomes" id="UP001231649"/>
    </source>
</evidence>
<reference evidence="1" key="1">
    <citation type="submission" date="2023-03" db="EMBL/GenBank/DDBJ databases">
        <title>Chromosome-level genomes of two armyworms, Mythimna separata and Mythimna loreyi, provide insights into the biosynthesis and reception of sex pheromones.</title>
        <authorList>
            <person name="Zhao H."/>
        </authorList>
    </citation>
    <scope>NUCLEOTIDE SEQUENCE</scope>
    <source>
        <strain evidence="1">BeijingLab</strain>
    </source>
</reference>
<evidence type="ECO:0000313" key="1">
    <source>
        <dbReference type="EMBL" id="KAJ8720921.1"/>
    </source>
</evidence>
<protein>
    <submittedName>
        <fullName evidence="1">Uncharacterized protein</fullName>
    </submittedName>
</protein>
<proteinExistence type="predicted"/>
<organism evidence="1 2">
    <name type="scientific">Mythimna loreyi</name>
    <dbReference type="NCBI Taxonomy" id="667449"/>
    <lineage>
        <taxon>Eukaryota</taxon>
        <taxon>Metazoa</taxon>
        <taxon>Ecdysozoa</taxon>
        <taxon>Arthropoda</taxon>
        <taxon>Hexapoda</taxon>
        <taxon>Insecta</taxon>
        <taxon>Pterygota</taxon>
        <taxon>Neoptera</taxon>
        <taxon>Endopterygota</taxon>
        <taxon>Lepidoptera</taxon>
        <taxon>Glossata</taxon>
        <taxon>Ditrysia</taxon>
        <taxon>Noctuoidea</taxon>
        <taxon>Noctuidae</taxon>
        <taxon>Noctuinae</taxon>
        <taxon>Hadenini</taxon>
        <taxon>Mythimna</taxon>
    </lineage>
</organism>
<name>A0ACC2QNJ0_9NEOP</name>